<dbReference type="AlphaFoldDB" id="A0A8S1SPM1"/>
<dbReference type="Proteomes" id="UP000689195">
    <property type="component" value="Unassembled WGS sequence"/>
</dbReference>
<comment type="caution">
    <text evidence="1">The sequence shown here is derived from an EMBL/GenBank/DDBJ whole genome shotgun (WGS) entry which is preliminary data.</text>
</comment>
<evidence type="ECO:0000313" key="1">
    <source>
        <dbReference type="EMBL" id="CAD8141880.1"/>
    </source>
</evidence>
<sequence length="473" mass="56411">MSLDRMRKSFQIIFGIDNCKATREPIIQERIQQEFVFDSKLNEQQHQNKFSMMNQQRKRSNQYYYVLDRLRSFQQNKTQSNEYEKIPVITYLKNNIEKKVNLNINHARWNYQDRFPENDSSNISSSFGEKLVQKSSQIIASVSKQDFRPYYAQEHIQDNMYIQSQSQQYNQNKILQSKKQQTIFGGNRSKVNFLREDKEQRSKSHKSESNFLKLGGILEDDFILPSFLKDESIHYKVVQDNIHDKNIRVKEVKTNNNKFLELQQYNFSSFNKENNPNNFQLKLNRSFQQIGFNKINCQINTDDLIEKDQPNKKPITQKKQNKIKFCNEKNPFFISNDENPQFECRFKSPWQNSNLIKDNYNECESNNSKQLDNQKKKSSDSIEQQGNISFGNCDINLSNDQQLIKIENDQYKERQNLQSSFIFDNYVNPKFDFENHSPLSKEKSINKQKQLDFSEQTPKQYMCQRINLKKPCI</sequence>
<evidence type="ECO:0000313" key="2">
    <source>
        <dbReference type="Proteomes" id="UP000689195"/>
    </source>
</evidence>
<organism evidence="1 2">
    <name type="scientific">Paramecium pentaurelia</name>
    <dbReference type="NCBI Taxonomy" id="43138"/>
    <lineage>
        <taxon>Eukaryota</taxon>
        <taxon>Sar</taxon>
        <taxon>Alveolata</taxon>
        <taxon>Ciliophora</taxon>
        <taxon>Intramacronucleata</taxon>
        <taxon>Oligohymenophorea</taxon>
        <taxon>Peniculida</taxon>
        <taxon>Parameciidae</taxon>
        <taxon>Paramecium</taxon>
    </lineage>
</organism>
<keyword evidence="2" id="KW-1185">Reference proteome</keyword>
<protein>
    <submittedName>
        <fullName evidence="1">Uncharacterized protein</fullName>
    </submittedName>
</protein>
<name>A0A8S1SPM1_9CILI</name>
<dbReference type="OrthoDB" id="319770at2759"/>
<dbReference type="EMBL" id="CAJJDO010000010">
    <property type="protein sequence ID" value="CAD8141880.1"/>
    <property type="molecule type" value="Genomic_DNA"/>
</dbReference>
<reference evidence="1" key="1">
    <citation type="submission" date="2021-01" db="EMBL/GenBank/DDBJ databases">
        <authorList>
            <consortium name="Genoscope - CEA"/>
            <person name="William W."/>
        </authorList>
    </citation>
    <scope>NUCLEOTIDE SEQUENCE</scope>
</reference>
<proteinExistence type="predicted"/>
<gene>
    <name evidence="1" type="ORF">PPENT_87.1.T0100354</name>
</gene>
<accession>A0A8S1SPM1</accession>